<sequence>MRRRKLAPIHYGAVSNWKNGHWSNGQPPPPLASRQGVDSGTDDPTDDCDGTAVNRTQKRCTAVLAWVDLAHLDLDASAQTEAWLSHGASVLSRFEMTPNFGRCAARAQRREIRVVLCEPDLADVVTIIDVAFYGPNASLLGKFSEQGGSKPQNLKDLTPSVSKQQQQQPASSTLAEWTTLADERCLHSRQIAQKIFDANGAPGFGVGTRLCSMSALTSASRAGIPAPGGNAGRAKKGIARNERMQVLCTCSSCRREAAFI</sequence>
<reference evidence="2" key="1">
    <citation type="journal article" date="2020" name="Phytopathology">
        <title>Genome Sequence Resources of Colletotrichum truncatum, C. plurivorum, C. musicola, and C. sojae: Four Species Pathogenic to Soybean (Glycine max).</title>
        <authorList>
            <person name="Rogerio F."/>
            <person name="Boufleur T.R."/>
            <person name="Ciampi-Guillardi M."/>
            <person name="Sukno S.A."/>
            <person name="Thon M.R."/>
            <person name="Massola Junior N.S."/>
            <person name="Baroncelli R."/>
        </authorList>
    </citation>
    <scope>NUCLEOTIDE SEQUENCE</scope>
    <source>
        <strain evidence="2">LFN00145</strain>
    </source>
</reference>
<keyword evidence="3" id="KW-1185">Reference proteome</keyword>
<organism evidence="2 3">
    <name type="scientific">Colletotrichum plurivorum</name>
    <dbReference type="NCBI Taxonomy" id="2175906"/>
    <lineage>
        <taxon>Eukaryota</taxon>
        <taxon>Fungi</taxon>
        <taxon>Dikarya</taxon>
        <taxon>Ascomycota</taxon>
        <taxon>Pezizomycotina</taxon>
        <taxon>Sordariomycetes</taxon>
        <taxon>Hypocreomycetidae</taxon>
        <taxon>Glomerellales</taxon>
        <taxon>Glomerellaceae</taxon>
        <taxon>Colletotrichum</taxon>
        <taxon>Colletotrichum orchidearum species complex</taxon>
    </lineage>
</organism>
<feature type="region of interest" description="Disordered" evidence="1">
    <location>
        <begin position="17"/>
        <end position="52"/>
    </location>
</feature>
<gene>
    <name evidence="2" type="ORF">CPLU01_02719</name>
</gene>
<dbReference type="AlphaFoldDB" id="A0A8H6NMQ4"/>
<accession>A0A8H6NMQ4</accession>
<evidence type="ECO:0000256" key="1">
    <source>
        <dbReference type="SAM" id="MobiDB-lite"/>
    </source>
</evidence>
<evidence type="ECO:0000313" key="2">
    <source>
        <dbReference type="EMBL" id="KAF6838111.1"/>
    </source>
</evidence>
<proteinExistence type="predicted"/>
<dbReference type="EMBL" id="WIGO01000021">
    <property type="protein sequence ID" value="KAF6838111.1"/>
    <property type="molecule type" value="Genomic_DNA"/>
</dbReference>
<protein>
    <submittedName>
        <fullName evidence="2">Uncharacterized protein</fullName>
    </submittedName>
</protein>
<evidence type="ECO:0000313" key="3">
    <source>
        <dbReference type="Proteomes" id="UP000654918"/>
    </source>
</evidence>
<dbReference type="Proteomes" id="UP000654918">
    <property type="component" value="Unassembled WGS sequence"/>
</dbReference>
<feature type="compositionally biased region" description="Acidic residues" evidence="1">
    <location>
        <begin position="40"/>
        <end position="49"/>
    </location>
</feature>
<name>A0A8H6NMQ4_9PEZI</name>
<comment type="caution">
    <text evidence="2">The sequence shown here is derived from an EMBL/GenBank/DDBJ whole genome shotgun (WGS) entry which is preliminary data.</text>
</comment>